<dbReference type="FunFam" id="1.20.120.1150:FF:000003">
    <property type="entry name" value="Serine/threonine-protein phosphatase 2A activator"/>
    <property type="match status" value="1"/>
</dbReference>
<dbReference type="OrthoDB" id="16120at2759"/>
<comment type="catalytic activity">
    <reaction evidence="1 10">
        <text>[protein]-peptidylproline (omega=180) = [protein]-peptidylproline (omega=0)</text>
        <dbReference type="Rhea" id="RHEA:16237"/>
        <dbReference type="Rhea" id="RHEA-COMP:10747"/>
        <dbReference type="Rhea" id="RHEA-COMP:10748"/>
        <dbReference type="ChEBI" id="CHEBI:83833"/>
        <dbReference type="ChEBI" id="CHEBI:83834"/>
        <dbReference type="EC" id="5.2.1.8"/>
    </reaction>
</comment>
<keyword evidence="8" id="KW-0539">Nucleus</keyword>
<keyword evidence="7 10" id="KW-0413">Isomerase</keyword>
<dbReference type="GO" id="GO:0003755">
    <property type="term" value="F:peptidyl-prolyl cis-trans isomerase activity"/>
    <property type="evidence" value="ECO:0007669"/>
    <property type="project" value="UniProtKB-KW"/>
</dbReference>
<accession>A0A4S2N6G5</accession>
<evidence type="ECO:0000256" key="3">
    <source>
        <dbReference type="ARBA" id="ARBA00004496"/>
    </source>
</evidence>
<dbReference type="FunCoup" id="A0A4S2N6G5">
    <property type="interactions" value="87"/>
</dbReference>
<dbReference type="EMBL" id="ML220112">
    <property type="protein sequence ID" value="TGZ84793.1"/>
    <property type="molecule type" value="Genomic_DNA"/>
</dbReference>
<dbReference type="GO" id="GO:0000159">
    <property type="term" value="C:protein phosphatase type 2A complex"/>
    <property type="evidence" value="ECO:0007669"/>
    <property type="project" value="TreeGrafter"/>
</dbReference>
<dbReference type="CDD" id="cd04087">
    <property type="entry name" value="PTPA"/>
    <property type="match status" value="1"/>
</dbReference>
<dbReference type="GO" id="GO:0005634">
    <property type="term" value="C:nucleus"/>
    <property type="evidence" value="ECO:0007669"/>
    <property type="project" value="UniProtKB-SubCell"/>
</dbReference>
<dbReference type="InterPro" id="IPR004327">
    <property type="entry name" value="Phstyr_phstse_ac"/>
</dbReference>
<dbReference type="GO" id="GO:0008160">
    <property type="term" value="F:protein tyrosine phosphatase activator activity"/>
    <property type="evidence" value="ECO:0007669"/>
    <property type="project" value="TreeGrafter"/>
</dbReference>
<sequence>MAATSPLPADSALLPITPTSIAYFRPKKRIFSHSDLAHFPSTPAYELLTSFLAHLSASVTPLSPHTGHLRPPSDFYTNNPKLFITEPAEKIINLISDLSALTEQAPPIVGPRRFGNPAFRSWHTLASKHILEKLKNYVPQSCEPALVELEHYLIASLGSAQRLDYGTGHELDFTAFLAGLWKLGVLGSGDEMAIVLKIYDAYFELVRKLVLTYNLEPAGSHGVWGLDDHAFLPYIFGSAQLTTYLPSLTPPEAKGDYAILNELPKPKDVVSKEISTNWTDKNLYFGAINFIHRVKSGPFWEHSPILFDISGVQKGWGKVNEGLRKMYEKEVLGKFPVVQHFWFGGLFEWN</sequence>
<evidence type="ECO:0000256" key="4">
    <source>
        <dbReference type="ARBA" id="ARBA00011019"/>
    </source>
</evidence>
<protein>
    <recommendedName>
        <fullName evidence="10">Serine/threonine-protein phosphatase 2A activator</fullName>
        <ecNumber evidence="10">5.2.1.8</ecNumber>
    </recommendedName>
    <alternativeName>
        <fullName evidence="10">Phosphotyrosyl phosphatase activator</fullName>
    </alternativeName>
</protein>
<evidence type="ECO:0000313" key="11">
    <source>
        <dbReference type="EMBL" id="TGZ84793.1"/>
    </source>
</evidence>
<reference evidence="11 12" key="1">
    <citation type="submission" date="2019-04" db="EMBL/GenBank/DDBJ databases">
        <title>Comparative genomics and transcriptomics to analyze fruiting body development in filamentous ascomycetes.</title>
        <authorList>
            <consortium name="DOE Joint Genome Institute"/>
            <person name="Lutkenhaus R."/>
            <person name="Traeger S."/>
            <person name="Breuer J."/>
            <person name="Kuo A."/>
            <person name="Lipzen A."/>
            <person name="Pangilinan J."/>
            <person name="Dilworth D."/>
            <person name="Sandor L."/>
            <person name="Poggeler S."/>
            <person name="Barry K."/>
            <person name="Grigoriev I.V."/>
            <person name="Nowrousian M."/>
        </authorList>
    </citation>
    <scope>NUCLEOTIDE SEQUENCE [LARGE SCALE GENOMIC DNA]</scope>
    <source>
        <strain evidence="11 12">CBS 389.68</strain>
    </source>
</reference>
<dbReference type="InterPro" id="IPR043170">
    <property type="entry name" value="PTPA_C_lid"/>
</dbReference>
<name>A0A4S2N6G5_9PEZI</name>
<gene>
    <name evidence="11" type="ORF">EX30DRAFT_301565</name>
</gene>
<dbReference type="InParanoid" id="A0A4S2N6G5"/>
<dbReference type="STRING" id="341454.A0A4S2N6G5"/>
<comment type="subcellular location">
    <subcellularLocation>
        <location evidence="3 10">Cytoplasm</location>
    </subcellularLocation>
    <subcellularLocation>
        <location evidence="2">Nucleus</location>
    </subcellularLocation>
</comment>
<dbReference type="Pfam" id="PF03095">
    <property type="entry name" value="PTPA"/>
    <property type="match status" value="1"/>
</dbReference>
<dbReference type="InterPro" id="IPR037218">
    <property type="entry name" value="PTPA_sf"/>
</dbReference>
<dbReference type="PIRSF" id="PIRSF016325">
    <property type="entry name" value="Phstyr_phstse_ac"/>
    <property type="match status" value="1"/>
</dbReference>
<evidence type="ECO:0000256" key="7">
    <source>
        <dbReference type="ARBA" id="ARBA00023235"/>
    </source>
</evidence>
<evidence type="ECO:0000256" key="5">
    <source>
        <dbReference type="ARBA" id="ARBA00022490"/>
    </source>
</evidence>
<evidence type="ECO:0000256" key="10">
    <source>
        <dbReference type="RuleBase" id="RU361210"/>
    </source>
</evidence>
<evidence type="ECO:0000256" key="8">
    <source>
        <dbReference type="ARBA" id="ARBA00023242"/>
    </source>
</evidence>
<organism evidence="11 12">
    <name type="scientific">Ascodesmis nigricans</name>
    <dbReference type="NCBI Taxonomy" id="341454"/>
    <lineage>
        <taxon>Eukaryota</taxon>
        <taxon>Fungi</taxon>
        <taxon>Dikarya</taxon>
        <taxon>Ascomycota</taxon>
        <taxon>Pezizomycotina</taxon>
        <taxon>Pezizomycetes</taxon>
        <taxon>Pezizales</taxon>
        <taxon>Ascodesmidaceae</taxon>
        <taxon>Ascodesmis</taxon>
    </lineage>
</organism>
<comment type="function">
    <text evidence="9">PPIases accelerate the folding of proteins. It catalyzes the cis-trans isomerization of proline imidic peptide bonds in oligopeptides. Acts as a regulatory subunit for PP2A-like phosphatases modulating their activity or substrate specificity, probably by inducing a conformational change in the catalytic subunit, a direct target of the PPIase. Can reactivate inactive phosphatase PP2A-phosphatase methylesterase complexes (PP2Ai) in presence of ATP and Mg(2+) by dissociating the inactive form from the complex.</text>
</comment>
<dbReference type="PANTHER" id="PTHR10012">
    <property type="entry name" value="SERINE/THREONINE-PROTEIN PHOSPHATASE 2A REGULATORY SUBUNIT B"/>
    <property type="match status" value="1"/>
</dbReference>
<keyword evidence="6 10" id="KW-0697">Rotamase</keyword>
<evidence type="ECO:0000256" key="1">
    <source>
        <dbReference type="ARBA" id="ARBA00000971"/>
    </source>
</evidence>
<keyword evidence="12" id="KW-1185">Reference proteome</keyword>
<dbReference type="Gene3D" id="1.20.120.1150">
    <property type="match status" value="1"/>
</dbReference>
<dbReference type="GO" id="GO:0005737">
    <property type="term" value="C:cytoplasm"/>
    <property type="evidence" value="ECO:0007669"/>
    <property type="project" value="UniProtKB-SubCell"/>
</dbReference>
<proteinExistence type="inferred from homology"/>
<dbReference type="GO" id="GO:0007052">
    <property type="term" value="P:mitotic spindle organization"/>
    <property type="evidence" value="ECO:0007669"/>
    <property type="project" value="TreeGrafter"/>
</dbReference>
<keyword evidence="5 10" id="KW-0963">Cytoplasm</keyword>
<dbReference type="PANTHER" id="PTHR10012:SF3">
    <property type="entry name" value="SERINE_THREONINE-PROTEIN PHOSPHATASE 2A ACTIVATOR 1"/>
    <property type="match status" value="1"/>
</dbReference>
<comment type="similarity">
    <text evidence="4 10">Belongs to the PTPA-type PPIase family.</text>
</comment>
<evidence type="ECO:0000256" key="2">
    <source>
        <dbReference type="ARBA" id="ARBA00004123"/>
    </source>
</evidence>
<evidence type="ECO:0000256" key="9">
    <source>
        <dbReference type="ARBA" id="ARBA00025287"/>
    </source>
</evidence>
<dbReference type="SUPFAM" id="SSF140984">
    <property type="entry name" value="PTPA-like"/>
    <property type="match status" value="1"/>
</dbReference>
<dbReference type="Proteomes" id="UP000298138">
    <property type="component" value="Unassembled WGS sequence"/>
</dbReference>
<evidence type="ECO:0000256" key="6">
    <source>
        <dbReference type="ARBA" id="ARBA00023110"/>
    </source>
</evidence>
<feature type="non-terminal residue" evidence="11">
    <location>
        <position position="350"/>
    </location>
</feature>
<dbReference type="AlphaFoldDB" id="A0A4S2N6G5"/>
<evidence type="ECO:0000313" key="12">
    <source>
        <dbReference type="Proteomes" id="UP000298138"/>
    </source>
</evidence>
<dbReference type="EC" id="5.2.1.8" evidence="10"/>